<keyword evidence="10" id="KW-0378">Hydrolase</keyword>
<dbReference type="PANTHER" id="PTHR45726:SF3">
    <property type="entry name" value="LEUKOTRIENE A-4 HYDROLASE"/>
    <property type="match status" value="1"/>
</dbReference>
<dbReference type="InterPro" id="IPR042097">
    <property type="entry name" value="Aminopeptidase_N-like_N_sf"/>
</dbReference>
<keyword evidence="8" id="KW-0645">Protease</keyword>
<dbReference type="InterPro" id="IPR001930">
    <property type="entry name" value="Peptidase_M1"/>
</dbReference>
<keyword evidence="12" id="KW-0482">Metalloprotease</keyword>
<sequence>MAALAAADGRAQPQAAAYELRLRPDFETQGVSGSERIVLRRREGEDWGRLRWPLNGLRLTALRLEGQDLPLPAAGEDALLIEIPPAWRERRELILALRYEGRPRRGLTFGAQHVYSGFDSCHWMVCDPVPGTKARFTLELLLPQGLRSAAAGEPLAAVALAGGLSLQRWRQQRPEASYLFGFAAGRFHEALEPAGDKWLHYLGLQDEPAALRRKFRDSPRVLAFFADKAGLPLPDARYTQLLLPGSVAQEASSLALIGKQLLDPIEQDESEDWVIVHELAHQWWGNLLTCKDWSHFWLNEGLTVFMTAAWKQQRWGEAAYQRELALARRRWQTAIDAGYDKPLSWAGDYPSLAIRRAIQYSKGALFIDALRRELGEPRFWAGLRRYTRSHAGGSVESRDLQRAMEREAGRSLAELFGRWVY</sequence>
<evidence type="ECO:0000256" key="3">
    <source>
        <dbReference type="ARBA" id="ARBA00004496"/>
    </source>
</evidence>
<evidence type="ECO:0000313" key="15">
    <source>
        <dbReference type="Proteomes" id="UP001228044"/>
    </source>
</evidence>
<comment type="caution">
    <text evidence="14">The sequence shown here is derived from an EMBL/GenBank/DDBJ whole genome shotgun (WGS) entry which is preliminary data.</text>
</comment>
<evidence type="ECO:0000256" key="2">
    <source>
        <dbReference type="ARBA" id="ARBA00001947"/>
    </source>
</evidence>
<dbReference type="PANTHER" id="PTHR45726">
    <property type="entry name" value="LEUKOTRIENE A-4 HYDROLASE"/>
    <property type="match status" value="1"/>
</dbReference>
<dbReference type="InterPro" id="IPR027268">
    <property type="entry name" value="Peptidase_M4/M1_CTD_sf"/>
</dbReference>
<dbReference type="EMBL" id="JAUHHC010000002">
    <property type="protein sequence ID" value="MDN3920156.1"/>
    <property type="molecule type" value="Genomic_DNA"/>
</dbReference>
<accession>A0ABT8DP74</accession>
<dbReference type="InterPro" id="IPR034015">
    <property type="entry name" value="M1_LTA4H"/>
</dbReference>
<evidence type="ECO:0000256" key="7">
    <source>
        <dbReference type="ARBA" id="ARBA00022490"/>
    </source>
</evidence>
<evidence type="ECO:0000256" key="10">
    <source>
        <dbReference type="ARBA" id="ARBA00022801"/>
    </source>
</evidence>
<evidence type="ECO:0000256" key="1">
    <source>
        <dbReference type="ARBA" id="ARBA00000098"/>
    </source>
</evidence>
<comment type="similarity">
    <text evidence="4">Belongs to the peptidase M1 family.</text>
</comment>
<evidence type="ECO:0000256" key="5">
    <source>
        <dbReference type="ARBA" id="ARBA00012564"/>
    </source>
</evidence>
<name>A0ABT8DP74_9BURK</name>
<dbReference type="Proteomes" id="UP001228044">
    <property type="component" value="Unassembled WGS sequence"/>
</dbReference>
<dbReference type="RefSeq" id="WP_290358467.1">
    <property type="nucleotide sequence ID" value="NZ_JAUHHC010000002.1"/>
</dbReference>
<comment type="cofactor">
    <cofactor evidence="2">
        <name>Zn(2+)</name>
        <dbReference type="ChEBI" id="CHEBI:29105"/>
    </cofactor>
</comment>
<dbReference type="Gene3D" id="2.60.40.1730">
    <property type="entry name" value="tricorn interacting facor f3 domain"/>
    <property type="match status" value="1"/>
</dbReference>
<dbReference type="SUPFAM" id="SSF63737">
    <property type="entry name" value="Leukotriene A4 hydrolase N-terminal domain"/>
    <property type="match status" value="1"/>
</dbReference>
<keyword evidence="11" id="KW-0862">Zinc</keyword>
<evidence type="ECO:0000256" key="6">
    <source>
        <dbReference type="ARBA" id="ARBA00015611"/>
    </source>
</evidence>
<keyword evidence="9" id="KW-0479">Metal-binding</keyword>
<evidence type="ECO:0000256" key="8">
    <source>
        <dbReference type="ARBA" id="ARBA00022670"/>
    </source>
</evidence>
<dbReference type="Gene3D" id="1.10.390.10">
    <property type="entry name" value="Neutral Protease Domain 2"/>
    <property type="match status" value="1"/>
</dbReference>
<keyword evidence="7" id="KW-0963">Cytoplasm</keyword>
<dbReference type="Pfam" id="PF01433">
    <property type="entry name" value="Peptidase_M1"/>
    <property type="match status" value="1"/>
</dbReference>
<keyword evidence="15" id="KW-1185">Reference proteome</keyword>
<comment type="catalytic activity">
    <reaction evidence="1">
        <text>Release of an N-terminal amino acid, Xaa-|-Yaa- from a peptide, amide or arylamide. Xaa is preferably Ala, but may be most amino acids including Pro (slow action). When a terminal hydrophobic residue is followed by a prolyl residue, the two may be released as an intact Xaa-Pro dipeptide.</text>
        <dbReference type="EC" id="3.4.11.2"/>
    </reaction>
</comment>
<dbReference type="GO" id="GO:0004177">
    <property type="term" value="F:aminopeptidase activity"/>
    <property type="evidence" value="ECO:0007669"/>
    <property type="project" value="UniProtKB-KW"/>
</dbReference>
<dbReference type="SUPFAM" id="SSF55486">
    <property type="entry name" value="Metalloproteases ('zincins'), catalytic domain"/>
    <property type="match status" value="1"/>
</dbReference>
<evidence type="ECO:0000256" key="11">
    <source>
        <dbReference type="ARBA" id="ARBA00022833"/>
    </source>
</evidence>
<gene>
    <name evidence="14" type="ORF">QWJ38_07670</name>
</gene>
<evidence type="ECO:0000256" key="4">
    <source>
        <dbReference type="ARBA" id="ARBA00010136"/>
    </source>
</evidence>
<evidence type="ECO:0000259" key="13">
    <source>
        <dbReference type="Pfam" id="PF01433"/>
    </source>
</evidence>
<dbReference type="InterPro" id="IPR014782">
    <property type="entry name" value="Peptidase_M1_dom"/>
</dbReference>
<dbReference type="EC" id="3.4.11.2" evidence="5"/>
<feature type="domain" description="Peptidase M1 membrane alanine aminopeptidase" evidence="13">
    <location>
        <begin position="220"/>
        <end position="419"/>
    </location>
</feature>
<evidence type="ECO:0000256" key="12">
    <source>
        <dbReference type="ARBA" id="ARBA00023049"/>
    </source>
</evidence>
<protein>
    <recommendedName>
        <fullName evidence="6">Aminopeptidase N</fullName>
        <ecNumber evidence="5">3.4.11.2</ecNumber>
    </recommendedName>
</protein>
<dbReference type="PRINTS" id="PR00756">
    <property type="entry name" value="ALADIPTASE"/>
</dbReference>
<keyword evidence="14" id="KW-0031">Aminopeptidase</keyword>
<reference evidence="14 15" key="1">
    <citation type="submission" date="2023-06" db="EMBL/GenBank/DDBJ databases">
        <title>Pelomonas sp. PFR6 16S ribosomal RNA gene Genome sequencing and assembly.</title>
        <authorList>
            <person name="Woo H."/>
        </authorList>
    </citation>
    <scope>NUCLEOTIDE SEQUENCE [LARGE SCALE GENOMIC DNA]</scope>
    <source>
        <strain evidence="14 15">PFR6</strain>
    </source>
</reference>
<proteinExistence type="inferred from homology"/>
<comment type="subcellular location">
    <subcellularLocation>
        <location evidence="3">Cytoplasm</location>
    </subcellularLocation>
</comment>
<evidence type="ECO:0000313" key="14">
    <source>
        <dbReference type="EMBL" id="MDN3920156.1"/>
    </source>
</evidence>
<organism evidence="14 15">
    <name type="scientific">Roseateles violae</name>
    <dbReference type="NCBI Taxonomy" id="3058042"/>
    <lineage>
        <taxon>Bacteria</taxon>
        <taxon>Pseudomonadati</taxon>
        <taxon>Pseudomonadota</taxon>
        <taxon>Betaproteobacteria</taxon>
        <taxon>Burkholderiales</taxon>
        <taxon>Sphaerotilaceae</taxon>
        <taxon>Roseateles</taxon>
    </lineage>
</organism>
<evidence type="ECO:0000256" key="9">
    <source>
        <dbReference type="ARBA" id="ARBA00022723"/>
    </source>
</evidence>